<feature type="compositionally biased region" description="Polar residues" evidence="2">
    <location>
        <begin position="913"/>
        <end position="934"/>
    </location>
</feature>
<dbReference type="RefSeq" id="XP_001026910.2">
    <property type="nucleotide sequence ID" value="XM_001026910.2"/>
</dbReference>
<feature type="compositionally biased region" description="Polar residues" evidence="2">
    <location>
        <begin position="19"/>
        <end position="31"/>
    </location>
</feature>
<organism evidence="3 4">
    <name type="scientific">Tetrahymena thermophila (strain SB210)</name>
    <dbReference type="NCBI Taxonomy" id="312017"/>
    <lineage>
        <taxon>Eukaryota</taxon>
        <taxon>Sar</taxon>
        <taxon>Alveolata</taxon>
        <taxon>Ciliophora</taxon>
        <taxon>Intramacronucleata</taxon>
        <taxon>Oligohymenophorea</taxon>
        <taxon>Hymenostomatida</taxon>
        <taxon>Tetrahymenina</taxon>
        <taxon>Tetrahymenidae</taxon>
        <taxon>Tetrahymena</taxon>
    </lineage>
</organism>
<dbReference type="eggNOG" id="ENOG502RT45">
    <property type="taxonomic scope" value="Eukaryota"/>
</dbReference>
<feature type="region of interest" description="Disordered" evidence="2">
    <location>
        <begin position="441"/>
        <end position="479"/>
    </location>
</feature>
<feature type="region of interest" description="Disordered" evidence="2">
    <location>
        <begin position="1117"/>
        <end position="1180"/>
    </location>
</feature>
<reference evidence="4" key="1">
    <citation type="journal article" date="2006" name="PLoS Biol.">
        <title>Macronuclear genome sequence of the ciliate Tetrahymena thermophila, a model eukaryote.</title>
        <authorList>
            <person name="Eisen J.A."/>
            <person name="Coyne R.S."/>
            <person name="Wu M."/>
            <person name="Wu D."/>
            <person name="Thiagarajan M."/>
            <person name="Wortman J.R."/>
            <person name="Badger J.H."/>
            <person name="Ren Q."/>
            <person name="Amedeo P."/>
            <person name="Jones K.M."/>
            <person name="Tallon L.J."/>
            <person name="Delcher A.L."/>
            <person name="Salzberg S.L."/>
            <person name="Silva J.C."/>
            <person name="Haas B.J."/>
            <person name="Majoros W.H."/>
            <person name="Farzad M."/>
            <person name="Carlton J.M."/>
            <person name="Smith R.K. Jr."/>
            <person name="Garg J."/>
            <person name="Pearlman R.E."/>
            <person name="Karrer K.M."/>
            <person name="Sun L."/>
            <person name="Manning G."/>
            <person name="Elde N.C."/>
            <person name="Turkewitz A.P."/>
            <person name="Asai D.J."/>
            <person name="Wilkes D.E."/>
            <person name="Wang Y."/>
            <person name="Cai H."/>
            <person name="Collins K."/>
            <person name="Stewart B.A."/>
            <person name="Lee S.R."/>
            <person name="Wilamowska K."/>
            <person name="Weinberg Z."/>
            <person name="Ruzzo W.L."/>
            <person name="Wloga D."/>
            <person name="Gaertig J."/>
            <person name="Frankel J."/>
            <person name="Tsao C.-C."/>
            <person name="Gorovsky M.A."/>
            <person name="Keeling P.J."/>
            <person name="Waller R.F."/>
            <person name="Patron N.J."/>
            <person name="Cherry J.M."/>
            <person name="Stover N.A."/>
            <person name="Krieger C.J."/>
            <person name="del Toro C."/>
            <person name="Ryder H.F."/>
            <person name="Williamson S.C."/>
            <person name="Barbeau R.A."/>
            <person name="Hamilton E.P."/>
            <person name="Orias E."/>
        </authorList>
    </citation>
    <scope>NUCLEOTIDE SEQUENCE [LARGE SCALE GENOMIC DNA]</scope>
    <source>
        <strain evidence="4">SB210</strain>
    </source>
</reference>
<dbReference type="Proteomes" id="UP000009168">
    <property type="component" value="Unassembled WGS sequence"/>
</dbReference>
<dbReference type="InParanoid" id="Q24FU5"/>
<dbReference type="EMBL" id="GG662264">
    <property type="protein sequence ID" value="EAS06665.2"/>
    <property type="molecule type" value="Genomic_DNA"/>
</dbReference>
<feature type="region of interest" description="Disordered" evidence="2">
    <location>
        <begin position="1192"/>
        <end position="1264"/>
    </location>
</feature>
<dbReference type="STRING" id="312017.Q24FU5"/>
<dbReference type="GeneID" id="7832895"/>
<feature type="region of interest" description="Disordered" evidence="2">
    <location>
        <begin position="357"/>
        <end position="387"/>
    </location>
</feature>
<evidence type="ECO:0000256" key="1">
    <source>
        <dbReference type="SAM" id="Coils"/>
    </source>
</evidence>
<evidence type="ECO:0000313" key="4">
    <source>
        <dbReference type="Proteomes" id="UP000009168"/>
    </source>
</evidence>
<gene>
    <name evidence="3" type="ORF">TTHERM_00941500</name>
</gene>
<feature type="compositionally biased region" description="Basic and acidic residues" evidence="2">
    <location>
        <begin position="401"/>
        <end position="413"/>
    </location>
</feature>
<name>Q24FU5_TETTS</name>
<feature type="region of interest" description="Disordered" evidence="2">
    <location>
        <begin position="1417"/>
        <end position="1440"/>
    </location>
</feature>
<dbReference type="KEGG" id="tet:TTHERM_00941500"/>
<feature type="region of interest" description="Disordered" evidence="2">
    <location>
        <begin position="1030"/>
        <end position="1049"/>
    </location>
</feature>
<sequence length="1650" mass="189457">MSQKVFEPNYAINEGDSPVNLSQVSEGSTASPVRISPVQKSNQISNINYLSNLKHSLNQYNNGGRNEQQQLQYKHSNPIQESDQDQYEYNNDGNHNETNISYSQSGTRSKQGTLGVLMKGLSPKEFAAMQVYGMNQSMRQNKSNTMGTLGSQPTVKSVGSVNINNMQQGQTVEHIETLDNQLSQGEIAIDQDHYPQDYQNVAPSKYTQRSQALFEYLAKTGDIMKSQERLHTSTYAKNLLLSDENMNQFEKENKKKAHQRVYSSREMEVINRLYSEHEQKQKKNSDLKKDYEEKMLKECTFSPRLMRSHFNSGSNFNFGNTHSQESQYYSKREPNFYEQSQKMKTLYENHKEILKDAKENEEKQQVLDKPKLTKKTQQISEQAFEKKGQKSLSVIDRLFQEKKVPQQPEDPHPYKPTISNYKTKNRKVQKIDEYLYQDAKRRREEEKQSKSVTHSNQKSINFNTLSTHGPSQGSAYNPNAHKKSLQKAIASKFDKEFQQAVADMAFTKDPNRKSMPETISYLEAIEILQNLKFINQKSFEENQIIATQVQRVWNQLSGRQNKSRVLVRNLEVFLFAVQNIRADSEMIPYVTEEQLQQEGQQNTLHHKSQHLNPDDSSPRSHFNSQQQSQSQDNMERINQKIAERAEMINSKLSESKKCAVGFFDKNDNLYYIDEQVNQIHKQFKDINDNRLTAEKGARRTSKNNEVNNHTYAPEISETSRRLALERRERVVDDLKNNPGFVGALDINEILSYQQQLTRFQNLELKQKLDDEKMNECTFHPQTKDFSKVQKYFSPRNNNNGTNFEEEMQGKVPSERKQATSTKPLGVHRTLELYSLAKPQNQRRDRDKGDIEYEKECDECTFSPDISHIKLTNFNSTINGSQYNSYNSPNKSKQLSNLQQKGIQKSIDRMKTGRLNTKVNEQIQSSGTTLSNKQRQSIEKFVNISLQSEKHTHERPQGRFISTNSHHNHSNSGQHRVVSSSPKPNMFSPQETQEYTHQNNIDPQEHVDTARSGKSQPNQAETQDVTEYFLKQPQQQSQQDKEKSLPVTSKTMEEDRVPLLFVDVNIEDGKTARIIVYEGEKSEDLANKFAQEHNLDSVMTGRLKDLLDQQINSLLTKIDEEVGSDREEEEEESGEDEQGNYIHRRRHKKQKMIDHHINEEEQHQTSQQVVHHEEETPSNNQNIIYTEDNFDYMSSQNRLNNPNFHNQVQNSDPNIKSNQMITHPDEHVKEEVHEQDEDDEEEQNKVKRTAAGNQNEHPQEHEHQKNAQDIMEMHMKALAQTFKNYSENEDKQKQLLSEDNHTQLTSSQQQKKLTQKEIEEMHMKALATTYKNYSESEEKQSQLPTNSQKVTLQDMENLHMKALAATFQNYSNDPNKLNQLPPSEFSNSSSKKVFEYEQHSPLQNTQTQGGLYSYQNQPQISNNSYAGSTYKPETTNANSNSYSNQLNVQDIMNNHMKALSTTYQNYSENPDKFNYNQSSQPSSSSYLPSSTNYGQASNSPYNKYTSPVGQSNFATAYTNPTTQVNYGSSSYNALGTSASPTGTTYNAYSIPTTNTYSTNTYGTTNTGTYGTSNANTYGTSNANTYGTSNNSTYGVTNTNNYGLSNSNTYGTANNTYGTTNTYGATASNPYSSSTTYTTPSTFNYNPTTFKY</sequence>
<feature type="coiled-coil region" evidence="1">
    <location>
        <begin position="270"/>
        <end position="297"/>
    </location>
</feature>
<feature type="region of interest" description="Disordered" evidence="2">
    <location>
        <begin position="83"/>
        <end position="108"/>
    </location>
</feature>
<protein>
    <submittedName>
        <fullName evidence="3">Uncharacterized protein</fullName>
    </submittedName>
</protein>
<feature type="compositionally biased region" description="Basic and acidic residues" evidence="2">
    <location>
        <begin position="1222"/>
        <end position="1231"/>
    </location>
</feature>
<dbReference type="PANTHER" id="PTHR38150">
    <property type="entry name" value="EF-HAND DOMAIN-CONTAINING PROTEIN"/>
    <property type="match status" value="1"/>
</dbReference>
<dbReference type="OrthoDB" id="313258at2759"/>
<keyword evidence="1" id="KW-0175">Coiled coil</keyword>
<feature type="compositionally biased region" description="Acidic residues" evidence="2">
    <location>
        <begin position="1125"/>
        <end position="1137"/>
    </location>
</feature>
<feature type="compositionally biased region" description="Polar residues" evidence="2">
    <location>
        <begin position="1192"/>
        <end position="1220"/>
    </location>
</feature>
<feature type="compositionally biased region" description="Polar residues" evidence="2">
    <location>
        <begin position="450"/>
        <end position="477"/>
    </location>
</feature>
<keyword evidence="4" id="KW-1185">Reference proteome</keyword>
<feature type="region of interest" description="Disordered" evidence="2">
    <location>
        <begin position="1"/>
        <end position="37"/>
    </location>
</feature>
<feature type="region of interest" description="Disordered" evidence="2">
    <location>
        <begin position="595"/>
        <end position="634"/>
    </location>
</feature>
<feature type="compositionally biased region" description="Basic and acidic residues" evidence="2">
    <location>
        <begin position="947"/>
        <end position="956"/>
    </location>
</feature>
<evidence type="ECO:0000256" key="2">
    <source>
        <dbReference type="SAM" id="MobiDB-lite"/>
    </source>
</evidence>
<feature type="compositionally biased region" description="Polar residues" evidence="2">
    <location>
        <begin position="972"/>
        <end position="993"/>
    </location>
</feature>
<feature type="compositionally biased region" description="Polar residues" evidence="2">
    <location>
        <begin position="1490"/>
        <end position="1503"/>
    </location>
</feature>
<accession>Q24FU5</accession>
<evidence type="ECO:0000313" key="3">
    <source>
        <dbReference type="EMBL" id="EAS06665.2"/>
    </source>
</evidence>
<feature type="compositionally biased region" description="Low complexity" evidence="2">
    <location>
        <begin position="1473"/>
        <end position="1489"/>
    </location>
</feature>
<dbReference type="HOGENOM" id="CLU_241918_0_0_1"/>
<feature type="region of interest" description="Disordered" evidence="2">
    <location>
        <begin position="907"/>
        <end position="935"/>
    </location>
</feature>
<feature type="region of interest" description="Disordered" evidence="2">
    <location>
        <begin position="947"/>
        <end position="993"/>
    </location>
</feature>
<feature type="region of interest" description="Disordered" evidence="2">
    <location>
        <begin position="401"/>
        <end position="423"/>
    </location>
</feature>
<feature type="region of interest" description="Disordered" evidence="2">
    <location>
        <begin position="1467"/>
        <end position="1503"/>
    </location>
</feature>
<feature type="region of interest" description="Disordered" evidence="2">
    <location>
        <begin position="795"/>
        <end position="821"/>
    </location>
</feature>
<feature type="compositionally biased region" description="Basic and acidic residues" evidence="2">
    <location>
        <begin position="1150"/>
        <end position="1162"/>
    </location>
</feature>
<proteinExistence type="predicted"/>
<dbReference type="PANTHER" id="PTHR38150:SF1">
    <property type="entry name" value="PFU DOMAIN-CONTAINING PROTEIN"/>
    <property type="match status" value="1"/>
</dbReference>
<feature type="compositionally biased region" description="Basic and acidic residues" evidence="2">
    <location>
        <begin position="357"/>
        <end position="371"/>
    </location>
</feature>
<feature type="compositionally biased region" description="Acidic residues" evidence="2">
    <location>
        <begin position="1232"/>
        <end position="1241"/>
    </location>
</feature>